<keyword evidence="1" id="KW-0472">Membrane</keyword>
<keyword evidence="3" id="KW-1185">Reference proteome</keyword>
<dbReference type="AlphaFoldDB" id="A0A0J1CN18"/>
<dbReference type="Proteomes" id="UP000035963">
    <property type="component" value="Unassembled WGS sequence"/>
</dbReference>
<dbReference type="PATRIC" id="fig|908627.4.peg.7160"/>
<accession>A0A0J1CN18</accession>
<gene>
    <name evidence="2" type="ORF">EOS_32095</name>
</gene>
<protein>
    <submittedName>
        <fullName evidence="2">Uncharacterized protein</fullName>
    </submittedName>
</protein>
<keyword evidence="1" id="KW-1133">Transmembrane helix</keyword>
<organism evidence="2 3">
    <name type="scientific">Caballeronia mineralivorans PML1(12)</name>
    <dbReference type="NCBI Taxonomy" id="908627"/>
    <lineage>
        <taxon>Bacteria</taxon>
        <taxon>Pseudomonadati</taxon>
        <taxon>Pseudomonadota</taxon>
        <taxon>Betaproteobacteria</taxon>
        <taxon>Burkholderiales</taxon>
        <taxon>Burkholderiaceae</taxon>
        <taxon>Caballeronia</taxon>
    </lineage>
</organism>
<name>A0A0J1CN18_9BURK</name>
<dbReference type="OrthoDB" id="9132002at2"/>
<comment type="caution">
    <text evidence="2">The sequence shown here is derived from an EMBL/GenBank/DDBJ whole genome shotgun (WGS) entry which is preliminary data.</text>
</comment>
<feature type="transmembrane region" description="Helical" evidence="1">
    <location>
        <begin position="44"/>
        <end position="64"/>
    </location>
</feature>
<keyword evidence="1" id="KW-0812">Transmembrane</keyword>
<reference evidence="2 3" key="1">
    <citation type="journal article" date="2015" name="Genome Announc.">
        <title>Draft Genome Sequence of Burkholderia sp. Strain PML1(12), an Ectomycorrhizosphere-Inhabiting Bacterium with Effective Mineral-Weathering Ability.</title>
        <authorList>
            <person name="Uroz S."/>
            <person name="Oger P."/>
        </authorList>
    </citation>
    <scope>NUCLEOTIDE SEQUENCE [LARGE SCALE GENOMIC DNA]</scope>
    <source>
        <strain evidence="3">PML1(12)</strain>
    </source>
</reference>
<sequence>MEDSLHFDIPVQQRMRPVGRARAPQRAAERPELLSAEPINIDHWAAVALVTALMCVVMACAAGTPTLARAAGFTSAVFGALGGALVLGCMLRAMRLRHSQRRYIRQTLMAVNDG</sequence>
<dbReference type="RefSeq" id="WP_047896238.1">
    <property type="nucleotide sequence ID" value="NZ_AEJF01000188.1"/>
</dbReference>
<dbReference type="EMBL" id="AEJF01000188">
    <property type="protein sequence ID" value="KLU22107.1"/>
    <property type="molecule type" value="Genomic_DNA"/>
</dbReference>
<feature type="transmembrane region" description="Helical" evidence="1">
    <location>
        <begin position="70"/>
        <end position="93"/>
    </location>
</feature>
<evidence type="ECO:0000256" key="1">
    <source>
        <dbReference type="SAM" id="Phobius"/>
    </source>
</evidence>
<evidence type="ECO:0000313" key="3">
    <source>
        <dbReference type="Proteomes" id="UP000035963"/>
    </source>
</evidence>
<proteinExistence type="predicted"/>
<evidence type="ECO:0000313" key="2">
    <source>
        <dbReference type="EMBL" id="KLU22107.1"/>
    </source>
</evidence>